<name>A0A1G9XRI9_9HYPH</name>
<reference evidence="2" key="1">
    <citation type="submission" date="2016-10" db="EMBL/GenBank/DDBJ databases">
        <authorList>
            <person name="Varghese N."/>
            <person name="Submissions S."/>
        </authorList>
    </citation>
    <scope>NUCLEOTIDE SEQUENCE [LARGE SCALE GENOMIC DNA]</scope>
    <source>
        <strain evidence="2">BL47</strain>
    </source>
</reference>
<dbReference type="Proteomes" id="UP000198704">
    <property type="component" value="Unassembled WGS sequence"/>
</dbReference>
<dbReference type="OrthoDB" id="7180789at2"/>
<proteinExistence type="predicted"/>
<evidence type="ECO:0000313" key="1">
    <source>
        <dbReference type="EMBL" id="SDM99442.1"/>
    </source>
</evidence>
<sequence length="246" mass="27083">MFSAFSTYIFRNYHKNSDRARLSSSLSAPNLSTPNRTNGLDAINGKANPKESFAQVALKARAFLDEAYIRLNKTADRHTTEKEWREAIHIGTLDRRTLYAIKSNQGGLFSEAEIKAASLPVEDMLKAATAAADPRGKDPAAAFKASIGVMDGASTEEKASLSWVTARAKAQWSYENAMRETHPHRIPANVTTNNPVVDLFVKAWGEFSASTYSLDSVEDTPSWSKAMSLWRIQDSGRADSKTIGHL</sequence>
<organism evidence="1 2">
    <name type="scientific">Methylobacterium phyllostachyos</name>
    <dbReference type="NCBI Taxonomy" id="582672"/>
    <lineage>
        <taxon>Bacteria</taxon>
        <taxon>Pseudomonadati</taxon>
        <taxon>Pseudomonadota</taxon>
        <taxon>Alphaproteobacteria</taxon>
        <taxon>Hyphomicrobiales</taxon>
        <taxon>Methylobacteriaceae</taxon>
        <taxon>Methylobacterium</taxon>
    </lineage>
</organism>
<dbReference type="RefSeq" id="WP_091715167.1">
    <property type="nucleotide sequence ID" value="NZ_FNHS01000005.1"/>
</dbReference>
<evidence type="ECO:0000313" key="2">
    <source>
        <dbReference type="Proteomes" id="UP000198704"/>
    </source>
</evidence>
<dbReference type="AlphaFoldDB" id="A0A1G9XRI9"/>
<gene>
    <name evidence="1" type="ORF">SAMN05216360_1056</name>
</gene>
<keyword evidence="2" id="KW-1185">Reference proteome</keyword>
<accession>A0A1G9XRI9</accession>
<protein>
    <submittedName>
        <fullName evidence="1">Uncharacterized protein</fullName>
    </submittedName>
</protein>
<dbReference type="STRING" id="582672.SAMN05216360_1056"/>
<dbReference type="EMBL" id="FNHS01000005">
    <property type="protein sequence ID" value="SDM99442.1"/>
    <property type="molecule type" value="Genomic_DNA"/>
</dbReference>